<feature type="transmembrane region" description="Helical" evidence="6">
    <location>
        <begin position="817"/>
        <end position="841"/>
    </location>
</feature>
<keyword evidence="7" id="KW-0732">Signal</keyword>
<evidence type="ECO:0000256" key="5">
    <source>
        <dbReference type="ARBA" id="ARBA00023319"/>
    </source>
</evidence>
<keyword evidence="2 6" id="KW-0472">Membrane</keyword>
<evidence type="ECO:0000256" key="2">
    <source>
        <dbReference type="ARBA" id="ARBA00023136"/>
    </source>
</evidence>
<evidence type="ECO:0000256" key="1">
    <source>
        <dbReference type="ARBA" id="ARBA00004479"/>
    </source>
</evidence>
<dbReference type="Pfam" id="PF07679">
    <property type="entry name" value="I-set"/>
    <property type="match status" value="1"/>
</dbReference>
<evidence type="ECO:0000256" key="6">
    <source>
        <dbReference type="SAM" id="Phobius"/>
    </source>
</evidence>
<proteinExistence type="predicted"/>
<dbReference type="InterPro" id="IPR003599">
    <property type="entry name" value="Ig_sub"/>
</dbReference>
<keyword evidence="6" id="KW-0812">Transmembrane</keyword>
<dbReference type="InterPro" id="IPR036179">
    <property type="entry name" value="Ig-like_dom_sf"/>
</dbReference>
<sequence length="902" mass="100836">MASHSIILLVLHSLVSIKGHSCMKLCEWPSFVFFIVLVVILPYPVACRRPAPWQEREIFKLQGPRNTSVRRNGTLVLACRLLVAQSNAYRESIFQPWHAAPRYKISVQWNIDGFGYTNDTLTDSFGGRYSMPGPFSQGVFNLEIRNAQVRDQASFTCQVTVHTFHPSQPTWIKTITSEEARVFIFTPPDSLQLWRLPTSAEEETRPTTAVTGIAIERYSYQHHLLDGNRLQADNPSLSDAVPATLNLAANTSASRALAEDSLHSGVLAPIGEGGRQSLLNGEELWAAEGEGMIFECTSSVSNPASVLTWLLSELKHFDPLADSPIVNLPEVGQRQLRPGRTSTVNRRHHAYPSWRFTFEERDAQRYGFQLRNHEFSVDKDMRRTTSKLYLTAERSLSGRRLECVVKNTDVFIQTILPKATVILQIIYITNLRITNNVSPKPEFHEDQIVNFHCSANSNPQDLEYIWTITNPIDKNSPLEDVYFSGVGDLPINTNFKSFEKESGELTPLLLQTDERELSATGHRSSRIELKMTRSLHGRTVRCWVGAKMHRVKSASNGIANNLPTSRLPVWKHISLTLYIRYGPVLQGAAHEIKAVSMGESIQLICIVDANPTATVTWYRYTGIRLVNQHTFNQLSSNASGYGIFSPLILTASFLQSFWSVGLSNTDFQNLGTSRGLNTKTITIKSPDDFSLYICEGEAENQKVVRKITIVGESGPPKIQSKSKVFGRVGQQKQIACKVISLPRPKPHQFVWTSNGQSVLPDESIRIEQEDSLTGATSFIRFVYLKEAHFGSYNCTVTTELGSDFRTIQLIRADEIPYAFAIGVGVTSLVAITFAVTMFLVLRKSTLRSSKRSRIITIASDNQRHTGSILSSPSLHCTPGVVGDIPMQPVSSKSCLPVKPFYR</sequence>
<dbReference type="GO" id="GO:0005886">
    <property type="term" value="C:plasma membrane"/>
    <property type="evidence" value="ECO:0007669"/>
    <property type="project" value="TreeGrafter"/>
</dbReference>
<feature type="domain" description="Ig-like" evidence="8">
    <location>
        <begin position="716"/>
        <end position="808"/>
    </location>
</feature>
<dbReference type="InterPro" id="IPR007110">
    <property type="entry name" value="Ig-like_dom"/>
</dbReference>
<evidence type="ECO:0000256" key="7">
    <source>
        <dbReference type="SAM" id="SignalP"/>
    </source>
</evidence>
<organism evidence="9">
    <name type="scientific">Schistocephalus solidus</name>
    <name type="common">Tapeworm</name>
    <dbReference type="NCBI Taxonomy" id="70667"/>
    <lineage>
        <taxon>Eukaryota</taxon>
        <taxon>Metazoa</taxon>
        <taxon>Spiralia</taxon>
        <taxon>Lophotrochozoa</taxon>
        <taxon>Platyhelminthes</taxon>
        <taxon>Cestoda</taxon>
        <taxon>Eucestoda</taxon>
        <taxon>Diphyllobothriidea</taxon>
        <taxon>Diphyllobothriidae</taxon>
        <taxon>Schistocephalus</taxon>
    </lineage>
</organism>
<feature type="chain" id="PRO_5007051319" description="Ig-like domain-containing protein" evidence="7">
    <location>
        <begin position="20"/>
        <end position="902"/>
    </location>
</feature>
<dbReference type="InterPro" id="IPR051275">
    <property type="entry name" value="Cell_adhesion_signaling"/>
</dbReference>
<evidence type="ECO:0000313" key="9">
    <source>
        <dbReference type="EMBL" id="JAP55643.1"/>
    </source>
</evidence>
<evidence type="ECO:0000256" key="4">
    <source>
        <dbReference type="ARBA" id="ARBA00023180"/>
    </source>
</evidence>
<keyword evidence="3" id="KW-1015">Disulfide bond</keyword>
<dbReference type="EMBL" id="GEEE01007582">
    <property type="protein sequence ID" value="JAP55643.1"/>
    <property type="molecule type" value="Transcribed_RNA"/>
</dbReference>
<dbReference type="InterPro" id="IPR013783">
    <property type="entry name" value="Ig-like_fold"/>
</dbReference>
<dbReference type="PROSITE" id="PS50835">
    <property type="entry name" value="IG_LIKE"/>
    <property type="match status" value="3"/>
</dbReference>
<dbReference type="AlphaFoldDB" id="A0A0X3PUQ9"/>
<dbReference type="SUPFAM" id="SSF48726">
    <property type="entry name" value="Immunoglobulin"/>
    <property type="match status" value="2"/>
</dbReference>
<dbReference type="GO" id="GO:0005911">
    <property type="term" value="C:cell-cell junction"/>
    <property type="evidence" value="ECO:0007669"/>
    <property type="project" value="TreeGrafter"/>
</dbReference>
<dbReference type="Gene3D" id="2.60.40.10">
    <property type="entry name" value="Immunoglobulins"/>
    <property type="match status" value="4"/>
</dbReference>
<keyword evidence="5" id="KW-0393">Immunoglobulin domain</keyword>
<name>A0A0X3PUQ9_SCHSO</name>
<evidence type="ECO:0000256" key="3">
    <source>
        <dbReference type="ARBA" id="ARBA00023157"/>
    </source>
</evidence>
<feature type="domain" description="Ig-like" evidence="8">
    <location>
        <begin position="44"/>
        <end position="176"/>
    </location>
</feature>
<accession>A0A0X3PUQ9</accession>
<feature type="signal peptide" evidence="7">
    <location>
        <begin position="1"/>
        <end position="19"/>
    </location>
</feature>
<keyword evidence="6" id="KW-1133">Transmembrane helix</keyword>
<evidence type="ECO:0000259" key="8">
    <source>
        <dbReference type="PROSITE" id="PS50835"/>
    </source>
</evidence>
<dbReference type="GO" id="GO:0050839">
    <property type="term" value="F:cell adhesion molecule binding"/>
    <property type="evidence" value="ECO:0007669"/>
    <property type="project" value="TreeGrafter"/>
</dbReference>
<dbReference type="PANTHER" id="PTHR11640:SF31">
    <property type="entry name" value="IRREGULAR CHIASM C-ROUGHEST PROTEIN-RELATED"/>
    <property type="match status" value="1"/>
</dbReference>
<feature type="domain" description="Ig-like" evidence="8">
    <location>
        <begin position="583"/>
        <end position="705"/>
    </location>
</feature>
<keyword evidence="4" id="KW-0325">Glycoprotein</keyword>
<dbReference type="InterPro" id="IPR013098">
    <property type="entry name" value="Ig_I-set"/>
</dbReference>
<dbReference type="SMART" id="SM00409">
    <property type="entry name" value="IG"/>
    <property type="match status" value="3"/>
</dbReference>
<comment type="subcellular location">
    <subcellularLocation>
        <location evidence="1">Membrane</location>
        <topology evidence="1">Single-pass type I membrane protein</topology>
    </subcellularLocation>
</comment>
<dbReference type="PANTHER" id="PTHR11640">
    <property type="entry name" value="NEPHRIN"/>
    <property type="match status" value="1"/>
</dbReference>
<protein>
    <recommendedName>
        <fullName evidence="8">Ig-like domain-containing protein</fullName>
    </recommendedName>
</protein>
<reference evidence="9" key="1">
    <citation type="submission" date="2016-01" db="EMBL/GenBank/DDBJ databases">
        <title>Reference transcriptome for the parasite Schistocephalus solidus: insights into the molecular evolution of parasitism.</title>
        <authorList>
            <person name="Hebert F.O."/>
            <person name="Grambauer S."/>
            <person name="Barber I."/>
            <person name="Landry C.R."/>
            <person name="Aubin-Horth N."/>
        </authorList>
    </citation>
    <scope>NUCLEOTIDE SEQUENCE</scope>
</reference>
<gene>
    <name evidence="9" type="ORF">TR160118</name>
</gene>
<dbReference type="GO" id="GO:0098609">
    <property type="term" value="P:cell-cell adhesion"/>
    <property type="evidence" value="ECO:0007669"/>
    <property type="project" value="TreeGrafter"/>
</dbReference>